<feature type="compositionally biased region" description="Low complexity" evidence="1">
    <location>
        <begin position="106"/>
        <end position="136"/>
    </location>
</feature>
<name>A0A7T8K8L8_CALRO</name>
<feature type="compositionally biased region" description="Low complexity" evidence="1">
    <location>
        <begin position="181"/>
        <end position="210"/>
    </location>
</feature>
<keyword evidence="3" id="KW-1185">Reference proteome</keyword>
<dbReference type="AlphaFoldDB" id="A0A7T8K8L8"/>
<feature type="compositionally biased region" description="Basic and acidic residues" evidence="1">
    <location>
        <begin position="166"/>
        <end position="180"/>
    </location>
</feature>
<accession>A0A7T8K8L8</accession>
<proteinExistence type="predicted"/>
<evidence type="ECO:0000313" key="2">
    <source>
        <dbReference type="EMBL" id="QQP50184.1"/>
    </source>
</evidence>
<evidence type="ECO:0000256" key="1">
    <source>
        <dbReference type="SAM" id="MobiDB-lite"/>
    </source>
</evidence>
<feature type="compositionally biased region" description="Basic and acidic residues" evidence="1">
    <location>
        <begin position="11"/>
        <end position="21"/>
    </location>
</feature>
<protein>
    <submittedName>
        <fullName evidence="2">Uncharacterized protein</fullName>
    </submittedName>
</protein>
<feature type="compositionally biased region" description="Low complexity" evidence="1">
    <location>
        <begin position="71"/>
        <end position="85"/>
    </location>
</feature>
<gene>
    <name evidence="2" type="ORF">FKW44_011101</name>
</gene>
<organism evidence="2 3">
    <name type="scientific">Caligus rogercresseyi</name>
    <name type="common">Sea louse</name>
    <dbReference type="NCBI Taxonomy" id="217165"/>
    <lineage>
        <taxon>Eukaryota</taxon>
        <taxon>Metazoa</taxon>
        <taxon>Ecdysozoa</taxon>
        <taxon>Arthropoda</taxon>
        <taxon>Crustacea</taxon>
        <taxon>Multicrustacea</taxon>
        <taxon>Hexanauplia</taxon>
        <taxon>Copepoda</taxon>
        <taxon>Siphonostomatoida</taxon>
        <taxon>Caligidae</taxon>
        <taxon>Caligus</taxon>
    </lineage>
</organism>
<reference evidence="3" key="1">
    <citation type="submission" date="2021-01" db="EMBL/GenBank/DDBJ databases">
        <title>Caligus Genome Assembly.</title>
        <authorList>
            <person name="Gallardo-Escarate C."/>
        </authorList>
    </citation>
    <scope>NUCLEOTIDE SEQUENCE [LARGE SCALE GENOMIC DNA]</scope>
</reference>
<feature type="compositionally biased region" description="Basic and acidic residues" evidence="1">
    <location>
        <begin position="263"/>
        <end position="280"/>
    </location>
</feature>
<dbReference type="EMBL" id="CP045896">
    <property type="protein sequence ID" value="QQP50184.1"/>
    <property type="molecule type" value="Genomic_DNA"/>
</dbReference>
<dbReference type="Proteomes" id="UP000595437">
    <property type="component" value="Chromosome 7"/>
</dbReference>
<feature type="compositionally biased region" description="Polar residues" evidence="1">
    <location>
        <begin position="39"/>
        <end position="50"/>
    </location>
</feature>
<sequence>MSRYNNNGPPKEPEINTKDSSLDDLLDALQSYNKEGGSSPASTLKHTSSKLVVPVPAAVKTNALSNEEKSSTPNSSTPNNTVTSGTPPPPPPRTSSALKQPITRAESASGYLSSSSLKSGETSSSSESINSQEGVSNIVMLRKANSVTGPPVPLKPMDLKSLTTKSRQDALETRHQELLSRQKQLQEQYQRLQQMQENNKNKQQQQLQGKTNEVKDSGASVKETVKAFNSKAGGKGCHLLCPSKAPEKTTALSPGQAAEETEEERRGTEGEEVVKAENESKSSTKIYETDIFKLPKKTMVDLYTYCLQQWHEVSKDQVGAYNTQYRLVRKCKLK</sequence>
<feature type="region of interest" description="Disordered" evidence="1">
    <location>
        <begin position="245"/>
        <end position="280"/>
    </location>
</feature>
<evidence type="ECO:0000313" key="3">
    <source>
        <dbReference type="Proteomes" id="UP000595437"/>
    </source>
</evidence>
<feature type="region of interest" description="Disordered" evidence="1">
    <location>
        <begin position="1"/>
        <end position="218"/>
    </location>
</feature>